<dbReference type="Proteomes" id="UP001293254">
    <property type="component" value="Unassembled WGS sequence"/>
</dbReference>
<accession>A0AAE1YB13</accession>
<evidence type="ECO:0000313" key="7">
    <source>
        <dbReference type="Proteomes" id="UP001293254"/>
    </source>
</evidence>
<evidence type="ECO:0000256" key="4">
    <source>
        <dbReference type="ARBA" id="ARBA00023002"/>
    </source>
</evidence>
<name>A0AAE1YB13_9LAMI</name>
<sequence length="129" mass="14822">MLKTRFKNYPKGKPFYAILGDLLGRRILNADSDCGGFSTKWRLLNSTVSLFLRTGPWLLSLSLPISEFASAFDLASKLSIERAITMSPMIWKLKRFFNLGSKKQLKQAIESVHELAEEVIGLWQKWREE</sequence>
<keyword evidence="3" id="KW-0479">Metal-binding</keyword>
<comment type="similarity">
    <text evidence="2">Belongs to the cytochrome P450 family.</text>
</comment>
<evidence type="ECO:0000256" key="2">
    <source>
        <dbReference type="ARBA" id="ARBA00010617"/>
    </source>
</evidence>
<comment type="cofactor">
    <cofactor evidence="1">
        <name>heme</name>
        <dbReference type="ChEBI" id="CHEBI:30413"/>
    </cofactor>
</comment>
<gene>
    <name evidence="6" type="ORF">Salat_1418200</name>
</gene>
<evidence type="ECO:0000256" key="5">
    <source>
        <dbReference type="ARBA" id="ARBA00023004"/>
    </source>
</evidence>
<reference evidence="6" key="1">
    <citation type="submission" date="2020-06" db="EMBL/GenBank/DDBJ databases">
        <authorList>
            <person name="Li T."/>
            <person name="Hu X."/>
            <person name="Zhang T."/>
            <person name="Song X."/>
            <person name="Zhang H."/>
            <person name="Dai N."/>
            <person name="Sheng W."/>
            <person name="Hou X."/>
            <person name="Wei L."/>
        </authorList>
    </citation>
    <scope>NUCLEOTIDE SEQUENCE</scope>
    <source>
        <strain evidence="6">3651</strain>
        <tissue evidence="6">Leaf</tissue>
    </source>
</reference>
<evidence type="ECO:0000256" key="3">
    <source>
        <dbReference type="ARBA" id="ARBA00022723"/>
    </source>
</evidence>
<keyword evidence="5" id="KW-0408">Iron</keyword>
<dbReference type="AlphaFoldDB" id="A0AAE1YB13"/>
<protein>
    <submittedName>
        <fullName evidence="6">Cytochrome</fullName>
    </submittedName>
</protein>
<dbReference type="GO" id="GO:0046872">
    <property type="term" value="F:metal ion binding"/>
    <property type="evidence" value="ECO:0007669"/>
    <property type="project" value="UniProtKB-KW"/>
</dbReference>
<dbReference type="GO" id="GO:0016491">
    <property type="term" value="F:oxidoreductase activity"/>
    <property type="evidence" value="ECO:0007669"/>
    <property type="project" value="UniProtKB-KW"/>
</dbReference>
<dbReference type="PANTHER" id="PTHR24296">
    <property type="entry name" value="CYTOCHROME P450"/>
    <property type="match status" value="1"/>
</dbReference>
<reference evidence="6" key="2">
    <citation type="journal article" date="2024" name="Plant">
        <title>Genomic evolution and insights into agronomic trait innovations of Sesamum species.</title>
        <authorList>
            <person name="Miao H."/>
            <person name="Wang L."/>
            <person name="Qu L."/>
            <person name="Liu H."/>
            <person name="Sun Y."/>
            <person name="Le M."/>
            <person name="Wang Q."/>
            <person name="Wei S."/>
            <person name="Zheng Y."/>
            <person name="Lin W."/>
            <person name="Duan Y."/>
            <person name="Cao H."/>
            <person name="Xiong S."/>
            <person name="Wang X."/>
            <person name="Wei L."/>
            <person name="Li C."/>
            <person name="Ma Q."/>
            <person name="Ju M."/>
            <person name="Zhao R."/>
            <person name="Li G."/>
            <person name="Mu C."/>
            <person name="Tian Q."/>
            <person name="Mei H."/>
            <person name="Zhang T."/>
            <person name="Gao T."/>
            <person name="Zhang H."/>
        </authorList>
    </citation>
    <scope>NUCLEOTIDE SEQUENCE</scope>
    <source>
        <strain evidence="6">3651</strain>
    </source>
</reference>
<proteinExistence type="inferred from homology"/>
<comment type="caution">
    <text evidence="6">The sequence shown here is derived from an EMBL/GenBank/DDBJ whole genome shotgun (WGS) entry which is preliminary data.</text>
</comment>
<organism evidence="6 7">
    <name type="scientific">Sesamum alatum</name>
    <dbReference type="NCBI Taxonomy" id="300844"/>
    <lineage>
        <taxon>Eukaryota</taxon>
        <taxon>Viridiplantae</taxon>
        <taxon>Streptophyta</taxon>
        <taxon>Embryophyta</taxon>
        <taxon>Tracheophyta</taxon>
        <taxon>Spermatophyta</taxon>
        <taxon>Magnoliopsida</taxon>
        <taxon>eudicotyledons</taxon>
        <taxon>Gunneridae</taxon>
        <taxon>Pentapetalae</taxon>
        <taxon>asterids</taxon>
        <taxon>lamiids</taxon>
        <taxon>Lamiales</taxon>
        <taxon>Pedaliaceae</taxon>
        <taxon>Sesamum</taxon>
    </lineage>
</organism>
<dbReference type="EMBL" id="JACGWO010000005">
    <property type="protein sequence ID" value="KAK4426496.1"/>
    <property type="molecule type" value="Genomic_DNA"/>
</dbReference>
<evidence type="ECO:0000256" key="1">
    <source>
        <dbReference type="ARBA" id="ARBA00001971"/>
    </source>
</evidence>
<keyword evidence="4" id="KW-0560">Oxidoreductase</keyword>
<keyword evidence="7" id="KW-1185">Reference proteome</keyword>
<evidence type="ECO:0000313" key="6">
    <source>
        <dbReference type="EMBL" id="KAK4426496.1"/>
    </source>
</evidence>